<comment type="caution">
    <text evidence="2">The sequence shown here is derived from an EMBL/GenBank/DDBJ whole genome shotgun (WGS) entry which is preliminary data.</text>
</comment>
<proteinExistence type="predicted"/>
<feature type="signal peptide" evidence="1">
    <location>
        <begin position="1"/>
        <end position="17"/>
    </location>
</feature>
<gene>
    <name evidence="2" type="ORF">POL58_05470</name>
</gene>
<protein>
    <submittedName>
        <fullName evidence="2">Uncharacterized protein</fullName>
    </submittedName>
</protein>
<reference evidence="2 3" key="1">
    <citation type="submission" date="2022-11" db="EMBL/GenBank/DDBJ databases">
        <title>Minimal conservation of predation-associated metabolite biosynthetic gene clusters underscores biosynthetic potential of Myxococcota including descriptions for ten novel species: Archangium lansinium sp. nov., Myxococcus landrumus sp. nov., Nannocystis bai.</title>
        <authorList>
            <person name="Ahearne A."/>
            <person name="Stevens C."/>
            <person name="Dowd S."/>
        </authorList>
    </citation>
    <scope>NUCLEOTIDE SEQUENCE [LARGE SCALE GENOMIC DNA]</scope>
    <source>
        <strain evidence="2 3">NCELM</strain>
    </source>
</reference>
<evidence type="ECO:0000256" key="1">
    <source>
        <dbReference type="SAM" id="SignalP"/>
    </source>
</evidence>
<evidence type="ECO:0000313" key="2">
    <source>
        <dbReference type="EMBL" id="MDC0667174.1"/>
    </source>
</evidence>
<dbReference type="PROSITE" id="PS51257">
    <property type="entry name" value="PROKAR_LIPOPROTEIN"/>
    <property type="match status" value="1"/>
</dbReference>
<dbReference type="EMBL" id="JAQNDN010000001">
    <property type="protein sequence ID" value="MDC0667174.1"/>
    <property type="molecule type" value="Genomic_DNA"/>
</dbReference>
<evidence type="ECO:0000313" key="3">
    <source>
        <dbReference type="Proteomes" id="UP001217838"/>
    </source>
</evidence>
<accession>A0ABT5AZC2</accession>
<organism evidence="2 3">
    <name type="scientific">Nannocystis radixulma</name>
    <dbReference type="NCBI Taxonomy" id="2995305"/>
    <lineage>
        <taxon>Bacteria</taxon>
        <taxon>Pseudomonadati</taxon>
        <taxon>Myxococcota</taxon>
        <taxon>Polyangia</taxon>
        <taxon>Nannocystales</taxon>
        <taxon>Nannocystaceae</taxon>
        <taxon>Nannocystis</taxon>
    </lineage>
</organism>
<keyword evidence="3" id="KW-1185">Reference proteome</keyword>
<keyword evidence="1" id="KW-0732">Signal</keyword>
<name>A0ABT5AZC2_9BACT</name>
<dbReference type="Proteomes" id="UP001217838">
    <property type="component" value="Unassembled WGS sequence"/>
</dbReference>
<sequence length="159" mass="17194">MAAVRLPSLAVMLLACACARPRATPQTFVPADWEPACLIDDTGLRGSSERRARLRPVPGRATLTASHQWGNKEPRIGNLRIELPKADQGAAEVNGGIGAVYTESLQVGSSIWRLKGPVRWRDLGDGRTELALDLVMKGTDHQVSGTLVAHRVKHSIECP</sequence>
<dbReference type="RefSeq" id="WP_271995113.1">
    <property type="nucleotide sequence ID" value="NZ_JAQNDN010000001.1"/>
</dbReference>
<feature type="chain" id="PRO_5045525590" evidence="1">
    <location>
        <begin position="18"/>
        <end position="159"/>
    </location>
</feature>